<feature type="region of interest" description="Disordered" evidence="1">
    <location>
        <begin position="1"/>
        <end position="119"/>
    </location>
</feature>
<organism evidence="2 3">
    <name type="scientific">Penicillium argentinense</name>
    <dbReference type="NCBI Taxonomy" id="1131581"/>
    <lineage>
        <taxon>Eukaryota</taxon>
        <taxon>Fungi</taxon>
        <taxon>Dikarya</taxon>
        <taxon>Ascomycota</taxon>
        <taxon>Pezizomycotina</taxon>
        <taxon>Eurotiomycetes</taxon>
        <taxon>Eurotiomycetidae</taxon>
        <taxon>Eurotiales</taxon>
        <taxon>Aspergillaceae</taxon>
        <taxon>Penicillium</taxon>
    </lineage>
</organism>
<comment type="caution">
    <text evidence="2">The sequence shown here is derived from an EMBL/GenBank/DDBJ whole genome shotgun (WGS) entry which is preliminary data.</text>
</comment>
<dbReference type="Proteomes" id="UP001149074">
    <property type="component" value="Unassembled WGS sequence"/>
</dbReference>
<reference evidence="2" key="1">
    <citation type="submission" date="2022-11" db="EMBL/GenBank/DDBJ databases">
        <authorList>
            <person name="Petersen C."/>
        </authorList>
    </citation>
    <scope>NUCLEOTIDE SEQUENCE</scope>
    <source>
        <strain evidence="2">IBT 30761</strain>
    </source>
</reference>
<keyword evidence="3" id="KW-1185">Reference proteome</keyword>
<dbReference type="RefSeq" id="XP_056480540.1">
    <property type="nucleotide sequence ID" value="XM_056613316.1"/>
</dbReference>
<reference evidence="2" key="2">
    <citation type="journal article" date="2023" name="IMA Fungus">
        <title>Comparative genomic study of the Penicillium genus elucidates a diverse pangenome and 15 lateral gene transfer events.</title>
        <authorList>
            <person name="Petersen C."/>
            <person name="Sorensen T."/>
            <person name="Nielsen M.R."/>
            <person name="Sondergaard T.E."/>
            <person name="Sorensen J.L."/>
            <person name="Fitzpatrick D.A."/>
            <person name="Frisvad J.C."/>
            <person name="Nielsen K.L."/>
        </authorList>
    </citation>
    <scope>NUCLEOTIDE SEQUENCE</scope>
    <source>
        <strain evidence="2">IBT 30761</strain>
    </source>
</reference>
<name>A0A9W9G689_9EURO</name>
<evidence type="ECO:0000256" key="1">
    <source>
        <dbReference type="SAM" id="MobiDB-lite"/>
    </source>
</evidence>
<feature type="compositionally biased region" description="Basic residues" evidence="1">
    <location>
        <begin position="108"/>
        <end position="119"/>
    </location>
</feature>
<dbReference type="GeneID" id="81352295"/>
<dbReference type="AlphaFoldDB" id="A0A9W9G689"/>
<evidence type="ECO:0000313" key="3">
    <source>
        <dbReference type="Proteomes" id="UP001149074"/>
    </source>
</evidence>
<feature type="compositionally biased region" description="Basic and acidic residues" evidence="1">
    <location>
        <begin position="1"/>
        <end position="14"/>
    </location>
</feature>
<gene>
    <name evidence="2" type="ORF">N7532_000812</name>
</gene>
<dbReference type="EMBL" id="JAPQKI010000001">
    <property type="protein sequence ID" value="KAJ5112767.1"/>
    <property type="molecule type" value="Genomic_DNA"/>
</dbReference>
<protein>
    <submittedName>
        <fullName evidence="2">Uncharacterized protein</fullName>
    </submittedName>
</protein>
<sequence>MEQSHRDTTRRDAHSNGGTRRTYSIEFHRNGFRRHNMEQYEGNQLEKDSAPLMEDSVTTLRSAPQAGPESRQRRDRGGSGAQPPSTGVAARPTPSGGPPANRDPLMRGKFRRRGAFVSP</sequence>
<proteinExistence type="predicted"/>
<evidence type="ECO:0000313" key="2">
    <source>
        <dbReference type="EMBL" id="KAJ5112767.1"/>
    </source>
</evidence>
<accession>A0A9W9G689</accession>